<comment type="subcellular location">
    <subcellularLocation>
        <location evidence="1">Endomembrane system</location>
        <topology evidence="1">Multi-pass membrane protein</topology>
    </subcellularLocation>
</comment>
<feature type="compositionally biased region" description="Polar residues" evidence="5">
    <location>
        <begin position="1"/>
        <end position="13"/>
    </location>
</feature>
<feature type="domain" description="DUF1232" evidence="6">
    <location>
        <begin position="83"/>
        <end position="118"/>
    </location>
</feature>
<evidence type="ECO:0000259" key="6">
    <source>
        <dbReference type="Pfam" id="PF06803"/>
    </source>
</evidence>
<dbReference type="AlphaFoldDB" id="A0AA49JJ88"/>
<evidence type="ECO:0000256" key="2">
    <source>
        <dbReference type="ARBA" id="ARBA00022692"/>
    </source>
</evidence>
<evidence type="ECO:0000313" key="7">
    <source>
        <dbReference type="EMBL" id="WKN39042.1"/>
    </source>
</evidence>
<name>A0AA49JJ88_9BACT</name>
<gene>
    <name evidence="7" type="ORF">K4G66_10045</name>
</gene>
<organism evidence="7">
    <name type="scientific">Roseihalotalea indica</name>
    <dbReference type="NCBI Taxonomy" id="2867963"/>
    <lineage>
        <taxon>Bacteria</taxon>
        <taxon>Pseudomonadati</taxon>
        <taxon>Bacteroidota</taxon>
        <taxon>Cytophagia</taxon>
        <taxon>Cytophagales</taxon>
        <taxon>Catalimonadaceae</taxon>
        <taxon>Roseihalotalea</taxon>
    </lineage>
</organism>
<dbReference type="InterPro" id="IPR010652">
    <property type="entry name" value="DUF1232"/>
</dbReference>
<proteinExistence type="predicted"/>
<keyword evidence="3" id="KW-1133">Transmembrane helix</keyword>
<evidence type="ECO:0000256" key="4">
    <source>
        <dbReference type="ARBA" id="ARBA00023136"/>
    </source>
</evidence>
<keyword evidence="2" id="KW-0812">Transmembrane</keyword>
<evidence type="ECO:0000256" key="1">
    <source>
        <dbReference type="ARBA" id="ARBA00004127"/>
    </source>
</evidence>
<keyword evidence="4" id="KW-0472">Membrane</keyword>
<reference evidence="7" key="2">
    <citation type="journal article" date="2024" name="Antonie Van Leeuwenhoek">
        <title>Roseihalotalea indica gen. nov., sp. nov., a halophilic Bacteroidetes from mesopelagic Southwest Indian Ocean with higher carbohydrate metabolic potential.</title>
        <authorList>
            <person name="Chen B."/>
            <person name="Zhang M."/>
            <person name="Lin D."/>
            <person name="Ye J."/>
            <person name="Tang K."/>
        </authorList>
    </citation>
    <scope>NUCLEOTIDE SEQUENCE</scope>
    <source>
        <strain evidence="7">TK19036</strain>
    </source>
</reference>
<evidence type="ECO:0000256" key="3">
    <source>
        <dbReference type="ARBA" id="ARBA00022989"/>
    </source>
</evidence>
<dbReference type="Pfam" id="PF06803">
    <property type="entry name" value="DUF1232"/>
    <property type="match status" value="1"/>
</dbReference>
<sequence>MSFFDRSSTTNNPHFKKAKHQASGILNDPKRLRSLAAAAMEKVKELRSDTDRMHTLKEQVNTFVRMIRSYQSGDYQRTPWKSLLMITAGIIYFVSPLDLIPDFIPVLGLMDDITVLVWVLNSVRKDVEKYEEWESSYAKPLR</sequence>
<reference evidence="7" key="1">
    <citation type="journal article" date="2023" name="Comput. Struct. Biotechnol. J.">
        <title>Discovery of a novel marine Bacteroidetes with a rich repertoire of carbohydrate-active enzymes.</title>
        <authorList>
            <person name="Chen B."/>
            <person name="Liu G."/>
            <person name="Chen Q."/>
            <person name="Wang H."/>
            <person name="Liu L."/>
            <person name="Tang K."/>
        </authorList>
    </citation>
    <scope>NUCLEOTIDE SEQUENCE</scope>
    <source>
        <strain evidence="7">TK19036</strain>
    </source>
</reference>
<dbReference type="EMBL" id="CP120682">
    <property type="protein sequence ID" value="WKN39042.1"/>
    <property type="molecule type" value="Genomic_DNA"/>
</dbReference>
<accession>A0AA49JJ88</accession>
<dbReference type="GO" id="GO:0012505">
    <property type="term" value="C:endomembrane system"/>
    <property type="evidence" value="ECO:0007669"/>
    <property type="project" value="UniProtKB-SubCell"/>
</dbReference>
<feature type="region of interest" description="Disordered" evidence="5">
    <location>
        <begin position="1"/>
        <end position="22"/>
    </location>
</feature>
<evidence type="ECO:0000256" key="5">
    <source>
        <dbReference type="SAM" id="MobiDB-lite"/>
    </source>
</evidence>
<protein>
    <submittedName>
        <fullName evidence="7">YkvA family protein</fullName>
    </submittedName>
</protein>